<evidence type="ECO:0000256" key="1">
    <source>
        <dbReference type="ARBA" id="ARBA00004496"/>
    </source>
</evidence>
<dbReference type="EMBL" id="CAUYUE010000003">
    <property type="protein sequence ID" value="CAK0748976.1"/>
    <property type="molecule type" value="Genomic_DNA"/>
</dbReference>
<feature type="compositionally biased region" description="Basic and acidic residues" evidence="3">
    <location>
        <begin position="1"/>
        <end position="16"/>
    </location>
</feature>
<feature type="region of interest" description="Disordered" evidence="3">
    <location>
        <begin position="1"/>
        <end position="27"/>
    </location>
</feature>
<dbReference type="GO" id="GO:0006457">
    <property type="term" value="P:protein folding"/>
    <property type="evidence" value="ECO:0007669"/>
    <property type="project" value="TreeGrafter"/>
</dbReference>
<dbReference type="Pfam" id="PF04969">
    <property type="entry name" value="CS"/>
    <property type="match status" value="1"/>
</dbReference>
<comment type="subcellular location">
    <subcellularLocation>
        <location evidence="1">Cytoplasm</location>
    </subcellularLocation>
</comment>
<evidence type="ECO:0000256" key="3">
    <source>
        <dbReference type="SAM" id="MobiDB-lite"/>
    </source>
</evidence>
<dbReference type="InterPro" id="IPR008978">
    <property type="entry name" value="HSP20-like_chaperone"/>
</dbReference>
<feature type="domain" description="CS" evidence="4">
    <location>
        <begin position="84"/>
        <end position="182"/>
    </location>
</feature>
<accession>A0AAV1HVC1</accession>
<dbReference type="InterPro" id="IPR037898">
    <property type="entry name" value="NudC_fam"/>
</dbReference>
<dbReference type="Gene3D" id="2.60.40.790">
    <property type="match status" value="1"/>
</dbReference>
<organism evidence="5 6">
    <name type="scientific">Coccomyxa viridis</name>
    <dbReference type="NCBI Taxonomy" id="1274662"/>
    <lineage>
        <taxon>Eukaryota</taxon>
        <taxon>Viridiplantae</taxon>
        <taxon>Chlorophyta</taxon>
        <taxon>core chlorophytes</taxon>
        <taxon>Trebouxiophyceae</taxon>
        <taxon>Trebouxiophyceae incertae sedis</taxon>
        <taxon>Coccomyxaceae</taxon>
        <taxon>Coccomyxa</taxon>
    </lineage>
</organism>
<comment type="caution">
    <text evidence="5">The sequence shown here is derived from an EMBL/GenBank/DDBJ whole genome shotgun (WGS) entry which is preliminary data.</text>
</comment>
<dbReference type="InterPro" id="IPR007052">
    <property type="entry name" value="CS_dom"/>
</dbReference>
<dbReference type="GO" id="GO:0005737">
    <property type="term" value="C:cytoplasm"/>
    <property type="evidence" value="ECO:0007669"/>
    <property type="project" value="UniProtKB-SubCell"/>
</dbReference>
<proteinExistence type="predicted"/>
<name>A0AAV1HVC1_9CHLO</name>
<dbReference type="PANTHER" id="PTHR12356:SF3">
    <property type="entry name" value="NUCLEAR MIGRATION PROTEIN NUDC"/>
    <property type="match status" value="1"/>
</dbReference>
<keyword evidence="2" id="KW-0963">Cytoplasm</keyword>
<dbReference type="PROSITE" id="PS51203">
    <property type="entry name" value="CS"/>
    <property type="match status" value="1"/>
</dbReference>
<gene>
    <name evidence="5" type="ORF">CVIRNUC_001875</name>
</gene>
<dbReference type="AlphaFoldDB" id="A0AAV1HVC1"/>
<dbReference type="SUPFAM" id="SSF49764">
    <property type="entry name" value="HSP20-like chaperones"/>
    <property type="match status" value="1"/>
</dbReference>
<evidence type="ECO:0000313" key="6">
    <source>
        <dbReference type="Proteomes" id="UP001314263"/>
    </source>
</evidence>
<dbReference type="Proteomes" id="UP001314263">
    <property type="component" value="Unassembled WGS sequence"/>
</dbReference>
<dbReference type="GO" id="GO:0051082">
    <property type="term" value="F:unfolded protein binding"/>
    <property type="evidence" value="ECO:0007669"/>
    <property type="project" value="TreeGrafter"/>
</dbReference>
<protein>
    <recommendedName>
        <fullName evidence="4">CS domain-containing protein</fullName>
    </recommendedName>
</protein>
<evidence type="ECO:0000259" key="4">
    <source>
        <dbReference type="PROSITE" id="PS51203"/>
    </source>
</evidence>
<sequence length="227" mass="26009">MAVLKDDEVDRIERASKATTGPNRQEVIDSMYNRLNPKPRGPTYSAEEMIAMRKKDEQEEQQARLVCSRDRAWNEIRIPADMGVDCGHYKWYQNQSIVELTFPVPELVQPKEVHVSLKAGSIEVCMGPRTPLRGLLYASIKVEESTWYVQDGLLTVQLLKRNRRGHYANGTSNADTFWMSVVKNAPEKERLQLEYPPSAYYHAPIEPEAEPAHRMLPGKKSRARAKQ</sequence>
<reference evidence="5 6" key="1">
    <citation type="submission" date="2023-10" db="EMBL/GenBank/DDBJ databases">
        <authorList>
            <person name="Maclean D."/>
            <person name="Macfadyen A."/>
        </authorList>
    </citation>
    <scope>NUCLEOTIDE SEQUENCE [LARGE SCALE GENOMIC DNA]</scope>
</reference>
<dbReference type="CDD" id="cd06467">
    <property type="entry name" value="p23_NUDC_like"/>
    <property type="match status" value="1"/>
</dbReference>
<evidence type="ECO:0000313" key="5">
    <source>
        <dbReference type="EMBL" id="CAK0748976.1"/>
    </source>
</evidence>
<dbReference type="PANTHER" id="PTHR12356">
    <property type="entry name" value="NUCLEAR MOVEMENT PROTEIN NUDC"/>
    <property type="match status" value="1"/>
</dbReference>
<evidence type="ECO:0000256" key="2">
    <source>
        <dbReference type="ARBA" id="ARBA00022490"/>
    </source>
</evidence>
<keyword evidence="6" id="KW-1185">Reference proteome</keyword>